<dbReference type="OrthoDB" id="2611327at2759"/>
<dbReference type="EMBL" id="KN818334">
    <property type="protein sequence ID" value="KIL58595.1"/>
    <property type="molecule type" value="Genomic_DNA"/>
</dbReference>
<dbReference type="STRING" id="946122.A0A0C2S779"/>
<dbReference type="AlphaFoldDB" id="A0A0C2S779"/>
<feature type="domain" description="AAA+ ATPase" evidence="4">
    <location>
        <begin position="79"/>
        <end position="256"/>
    </location>
</feature>
<dbReference type="InterPro" id="IPR025662">
    <property type="entry name" value="Sigma_54_int_dom_ATP-bd_1"/>
</dbReference>
<dbReference type="InterPro" id="IPR027417">
    <property type="entry name" value="P-loop_NTPase"/>
</dbReference>
<keyword evidence="6" id="KW-1185">Reference proteome</keyword>
<dbReference type="Gene3D" id="3.40.50.300">
    <property type="entry name" value="P-loop containing nucleotide triphosphate hydrolases"/>
    <property type="match status" value="1"/>
</dbReference>
<dbReference type="SMART" id="SM00382">
    <property type="entry name" value="AAA"/>
    <property type="match status" value="1"/>
</dbReference>
<dbReference type="SUPFAM" id="SSF52540">
    <property type="entry name" value="P-loop containing nucleoside triphosphate hydrolases"/>
    <property type="match status" value="1"/>
</dbReference>
<dbReference type="PANTHER" id="PTHR32046:SF12">
    <property type="entry name" value="AIG1-TYPE G DOMAIN-CONTAINING PROTEIN"/>
    <property type="match status" value="1"/>
</dbReference>
<dbReference type="InterPro" id="IPR006703">
    <property type="entry name" value="G_AIG1"/>
</dbReference>
<evidence type="ECO:0000256" key="3">
    <source>
        <dbReference type="SAM" id="MobiDB-lite"/>
    </source>
</evidence>
<dbReference type="Proteomes" id="UP000054549">
    <property type="component" value="Unassembled WGS sequence"/>
</dbReference>
<dbReference type="GO" id="GO:0005525">
    <property type="term" value="F:GTP binding"/>
    <property type="evidence" value="ECO:0007669"/>
    <property type="project" value="InterPro"/>
</dbReference>
<name>A0A0C2S779_AMAMK</name>
<gene>
    <name evidence="5" type="ORF">M378DRAFT_15442</name>
</gene>
<dbReference type="InParanoid" id="A0A0C2S779"/>
<dbReference type="Pfam" id="PF04548">
    <property type="entry name" value="AIG1"/>
    <property type="match status" value="1"/>
</dbReference>
<feature type="coiled-coil region" evidence="2">
    <location>
        <begin position="563"/>
        <end position="590"/>
    </location>
</feature>
<feature type="coiled-coil region" evidence="2">
    <location>
        <begin position="477"/>
        <end position="525"/>
    </location>
</feature>
<proteinExistence type="predicted"/>
<feature type="compositionally biased region" description="Low complexity" evidence="3">
    <location>
        <begin position="34"/>
        <end position="47"/>
    </location>
</feature>
<dbReference type="InterPro" id="IPR003593">
    <property type="entry name" value="AAA+_ATPase"/>
</dbReference>
<keyword evidence="1" id="KW-0547">Nucleotide-binding</keyword>
<reference evidence="5 6" key="1">
    <citation type="submission" date="2014-04" db="EMBL/GenBank/DDBJ databases">
        <title>Evolutionary Origins and Diversification of the Mycorrhizal Mutualists.</title>
        <authorList>
            <consortium name="DOE Joint Genome Institute"/>
            <consortium name="Mycorrhizal Genomics Consortium"/>
            <person name="Kohler A."/>
            <person name="Kuo A."/>
            <person name="Nagy L.G."/>
            <person name="Floudas D."/>
            <person name="Copeland A."/>
            <person name="Barry K.W."/>
            <person name="Cichocki N."/>
            <person name="Veneault-Fourrey C."/>
            <person name="LaButti K."/>
            <person name="Lindquist E.A."/>
            <person name="Lipzen A."/>
            <person name="Lundell T."/>
            <person name="Morin E."/>
            <person name="Murat C."/>
            <person name="Riley R."/>
            <person name="Ohm R."/>
            <person name="Sun H."/>
            <person name="Tunlid A."/>
            <person name="Henrissat B."/>
            <person name="Grigoriev I.V."/>
            <person name="Hibbett D.S."/>
            <person name="Martin F."/>
        </authorList>
    </citation>
    <scope>NUCLEOTIDE SEQUENCE [LARGE SCALE GENOMIC DNA]</scope>
    <source>
        <strain evidence="5 6">Koide BX008</strain>
    </source>
</reference>
<evidence type="ECO:0000259" key="4">
    <source>
        <dbReference type="SMART" id="SM00382"/>
    </source>
</evidence>
<evidence type="ECO:0000313" key="6">
    <source>
        <dbReference type="Proteomes" id="UP000054549"/>
    </source>
</evidence>
<dbReference type="HOGENOM" id="CLU_020040_1_0_1"/>
<evidence type="ECO:0000313" key="5">
    <source>
        <dbReference type="EMBL" id="KIL58595.1"/>
    </source>
</evidence>
<organism evidence="5 6">
    <name type="scientific">Amanita muscaria (strain Koide BX008)</name>
    <dbReference type="NCBI Taxonomy" id="946122"/>
    <lineage>
        <taxon>Eukaryota</taxon>
        <taxon>Fungi</taxon>
        <taxon>Dikarya</taxon>
        <taxon>Basidiomycota</taxon>
        <taxon>Agaricomycotina</taxon>
        <taxon>Agaricomycetes</taxon>
        <taxon>Agaricomycetidae</taxon>
        <taxon>Agaricales</taxon>
        <taxon>Pluteineae</taxon>
        <taxon>Amanitaceae</taxon>
        <taxon>Amanita</taxon>
    </lineage>
</organism>
<accession>A0A0C2S779</accession>
<sequence length="610" mass="69253">MSLVICSHDPDEASIWRQQTTQSIDNDWGIVQVDPANSNSDDAGSNQADDDYDDSDEECLNTVEDLARGIIQTRMNKSREYTILLVGETGTGKTTFLSLLFNILSGRNVGEYQFIHGEDKEAGGGERHSQTMFAKHYLFESNNGLKVCILDTPGLVDTRGLEQDKQHKASIAEAIRDHIPIVNAVLILANGTLPRLGAATDYALSTLSSIFPRSLADNIGIVFTNVDDRFSWNFDQESLPESLRNTDRQFLVNNPLAKWKKYDKWCSQPPKKKKHAKLKGIQAVREAHNKALEELVPMFDWLDTLEPQPTKEILYLYEKSLEIERNINSFLASARQLASKKARLQSMLTKVDTDPGLPTMGKYQHYQDVVKEKVWTLCATREPNTTCLLPDCYSNCPINRPELEKSHRSKASTWEKIWSEHIPVAVRRPAAWLVSGYFSIHNSLLLPNCPRCKHPYHHHTHDHIEWQQKDHQRIVINRDAEKKYNAAKNENEKQEALKATIQETINNLSEEIENCLNRLALLTEEYAKLSLSGSFAGQVGKTVLLLELNLESMRNNGTDSELVRKVAESLERMKEMLSILEEAKAKVRQQILRLPAPSQQRLLLPAPHTD</sequence>
<protein>
    <recommendedName>
        <fullName evidence="4">AAA+ ATPase domain-containing protein</fullName>
    </recommendedName>
</protein>
<dbReference type="PANTHER" id="PTHR32046">
    <property type="entry name" value="G DOMAIN-CONTAINING PROTEIN"/>
    <property type="match status" value="1"/>
</dbReference>
<feature type="region of interest" description="Disordered" evidence="3">
    <location>
        <begin position="33"/>
        <end position="56"/>
    </location>
</feature>
<dbReference type="PROSITE" id="PS00675">
    <property type="entry name" value="SIGMA54_INTERACT_1"/>
    <property type="match status" value="1"/>
</dbReference>
<evidence type="ECO:0000256" key="1">
    <source>
        <dbReference type="ARBA" id="ARBA00022741"/>
    </source>
</evidence>
<keyword evidence="2" id="KW-0175">Coiled coil</keyword>
<evidence type="ECO:0000256" key="2">
    <source>
        <dbReference type="SAM" id="Coils"/>
    </source>
</evidence>